<organism evidence="1 2">
    <name type="scientific">Puccinia coronata f. sp. avenae</name>
    <dbReference type="NCBI Taxonomy" id="200324"/>
    <lineage>
        <taxon>Eukaryota</taxon>
        <taxon>Fungi</taxon>
        <taxon>Dikarya</taxon>
        <taxon>Basidiomycota</taxon>
        <taxon>Pucciniomycotina</taxon>
        <taxon>Pucciniomycetes</taxon>
        <taxon>Pucciniales</taxon>
        <taxon>Pucciniaceae</taxon>
        <taxon>Puccinia</taxon>
    </lineage>
</organism>
<dbReference type="EMBL" id="PGCJ01000797">
    <property type="protein sequence ID" value="PLW20447.1"/>
    <property type="molecule type" value="Genomic_DNA"/>
</dbReference>
<keyword evidence="2" id="KW-1185">Reference proteome</keyword>
<sequence>MHSFEDLKLVNDTLHETYQDACNNLGLLVKDYLYNKTLKEASITRPGFHVCQLFAMMFVHTLPSNPKVLFDNHLVNFTDDVFWVDPANRKSRLFSYNEHRLLALFRLNCILANLGSTLDCCRIKLTSGEEAILVDMLPGDKLIEDPVFIEKRLRLAIQSFNKEQKTIFGDVTRALLGGDEQYAAPCRGVIRSRLSTLQTFATLPRKKM</sequence>
<protein>
    <submittedName>
        <fullName evidence="1">Uncharacterized protein</fullName>
    </submittedName>
</protein>
<reference evidence="1 2" key="1">
    <citation type="submission" date="2017-11" db="EMBL/GenBank/DDBJ databases">
        <title>De novo assembly and phasing of dikaryotic genomes from two isolates of Puccinia coronata f. sp. avenae, the causal agent of oat crown rust.</title>
        <authorList>
            <person name="Miller M.E."/>
            <person name="Zhang Y."/>
            <person name="Omidvar V."/>
            <person name="Sperschneider J."/>
            <person name="Schwessinger B."/>
            <person name="Raley C."/>
            <person name="Palmer J.M."/>
            <person name="Garnica D."/>
            <person name="Upadhyaya N."/>
            <person name="Rathjen J."/>
            <person name="Taylor J.M."/>
            <person name="Park R.F."/>
            <person name="Dodds P.N."/>
            <person name="Hirsch C.D."/>
            <person name="Kianian S.F."/>
            <person name="Figueroa M."/>
        </authorList>
    </citation>
    <scope>NUCLEOTIDE SEQUENCE [LARGE SCALE GENOMIC DNA]</scope>
    <source>
        <strain evidence="1">12NC29</strain>
    </source>
</reference>
<evidence type="ECO:0000313" key="2">
    <source>
        <dbReference type="Proteomes" id="UP000235388"/>
    </source>
</evidence>
<comment type="caution">
    <text evidence="1">The sequence shown here is derived from an EMBL/GenBank/DDBJ whole genome shotgun (WGS) entry which is preliminary data.</text>
</comment>
<proteinExistence type="predicted"/>
<evidence type="ECO:0000313" key="1">
    <source>
        <dbReference type="EMBL" id="PLW20447.1"/>
    </source>
</evidence>
<gene>
    <name evidence="1" type="ORF">PCANC_08312</name>
</gene>
<dbReference type="OrthoDB" id="8190113at2759"/>
<name>A0A2N5T4M8_9BASI</name>
<accession>A0A2N5T4M8</accession>
<dbReference type="AlphaFoldDB" id="A0A2N5T4M8"/>
<dbReference type="STRING" id="200324.A0A2N5T4M8"/>
<dbReference type="Proteomes" id="UP000235388">
    <property type="component" value="Unassembled WGS sequence"/>
</dbReference>